<feature type="transmembrane region" description="Helical" evidence="2">
    <location>
        <begin position="237"/>
        <end position="257"/>
    </location>
</feature>
<comment type="caution">
    <text evidence="3">The sequence shown here is derived from an EMBL/GenBank/DDBJ whole genome shotgun (WGS) entry which is preliminary data.</text>
</comment>
<accession>A0ABS4YWH8</accession>
<keyword evidence="2" id="KW-0472">Membrane</keyword>
<feature type="transmembrane region" description="Helical" evidence="2">
    <location>
        <begin position="158"/>
        <end position="180"/>
    </location>
</feature>
<feature type="transmembrane region" description="Helical" evidence="2">
    <location>
        <begin position="119"/>
        <end position="146"/>
    </location>
</feature>
<keyword evidence="2" id="KW-0812">Transmembrane</keyword>
<gene>
    <name evidence="3" type="ORF">JOF48_001970</name>
</gene>
<name>A0ABS4YWH8_9MICC</name>
<proteinExistence type="predicted"/>
<evidence type="ECO:0000313" key="3">
    <source>
        <dbReference type="EMBL" id="MBP2413171.1"/>
    </source>
</evidence>
<feature type="transmembrane region" description="Helical" evidence="2">
    <location>
        <begin position="200"/>
        <end position="225"/>
    </location>
</feature>
<organism evidence="3 4">
    <name type="scientific">Arthrobacter stackebrandtii</name>
    <dbReference type="NCBI Taxonomy" id="272161"/>
    <lineage>
        <taxon>Bacteria</taxon>
        <taxon>Bacillati</taxon>
        <taxon>Actinomycetota</taxon>
        <taxon>Actinomycetes</taxon>
        <taxon>Micrococcales</taxon>
        <taxon>Micrococcaceae</taxon>
        <taxon>Arthrobacter</taxon>
    </lineage>
</organism>
<dbReference type="Proteomes" id="UP000711614">
    <property type="component" value="Unassembled WGS sequence"/>
</dbReference>
<keyword evidence="4" id="KW-1185">Reference proteome</keyword>
<sequence>MPSSNFDERYPAMFQPGGETTGMIVEDPTAYHSERAQTLHVMPEPIMPEHVPPLHEGHEPTRGGNAEAAPWPFLTWLGPLLVAFVLLAGGVFSLSAQYWLPSATTFDPSKFQGVDLQPWGYAVVTAAAPLFMAGCGILGALVFLASRRDADREASFRRGFGVLAAAIGVAGWVGMFAPSMFPQALSNFGDNSGGYAAMPWTYLVGGSGLWLFILALSMTAVLTVLPPGQGRPRPLRGLGLGAVLSMAGTYALLAPYLHPTATGTVIVELANGAQATSQGWAALAPTLAAPLLLVGLAVIGWAVLYLAATARRGPAAEGGPSAVEPENEES</sequence>
<reference evidence="3 4" key="1">
    <citation type="submission" date="2021-03" db="EMBL/GenBank/DDBJ databases">
        <title>Sequencing the genomes of 1000 actinobacteria strains.</title>
        <authorList>
            <person name="Klenk H.-P."/>
        </authorList>
    </citation>
    <scope>NUCLEOTIDE SEQUENCE [LARGE SCALE GENOMIC DNA]</scope>
    <source>
        <strain evidence="3 4">DSM 16005</strain>
    </source>
</reference>
<feature type="transmembrane region" description="Helical" evidence="2">
    <location>
        <begin position="80"/>
        <end position="99"/>
    </location>
</feature>
<evidence type="ECO:0000256" key="2">
    <source>
        <dbReference type="SAM" id="Phobius"/>
    </source>
</evidence>
<dbReference type="EMBL" id="JAGIOI010000001">
    <property type="protein sequence ID" value="MBP2413171.1"/>
    <property type="molecule type" value="Genomic_DNA"/>
</dbReference>
<dbReference type="RefSeq" id="WP_209680261.1">
    <property type="nucleotide sequence ID" value="NZ_JAGIOI010000001.1"/>
</dbReference>
<feature type="compositionally biased region" description="Basic and acidic residues" evidence="1">
    <location>
        <begin position="1"/>
        <end position="10"/>
    </location>
</feature>
<keyword evidence="2" id="KW-1133">Transmembrane helix</keyword>
<protein>
    <submittedName>
        <fullName evidence="3">Uncharacterized protein</fullName>
    </submittedName>
</protein>
<evidence type="ECO:0000313" key="4">
    <source>
        <dbReference type="Proteomes" id="UP000711614"/>
    </source>
</evidence>
<feature type="transmembrane region" description="Helical" evidence="2">
    <location>
        <begin position="287"/>
        <end position="308"/>
    </location>
</feature>
<evidence type="ECO:0000256" key="1">
    <source>
        <dbReference type="SAM" id="MobiDB-lite"/>
    </source>
</evidence>
<feature type="region of interest" description="Disordered" evidence="1">
    <location>
        <begin position="1"/>
        <end position="21"/>
    </location>
</feature>